<name>A0ABM9ZT43_9BACT</name>
<keyword evidence="2" id="KW-0479">Metal-binding</keyword>
<evidence type="ECO:0000259" key="6">
    <source>
        <dbReference type="PROSITE" id="PS50126"/>
    </source>
</evidence>
<dbReference type="EMBL" id="ADFP01000097">
    <property type="protein sequence ID" value="EFB90045.1"/>
    <property type="molecule type" value="Genomic_DNA"/>
</dbReference>
<comment type="cofactor">
    <cofactor evidence="1">
        <name>Mg(2+)</name>
        <dbReference type="ChEBI" id="CHEBI:18420"/>
    </cofactor>
</comment>
<organism evidence="7 8">
    <name type="scientific">Pyramidobacter piscolens W5455</name>
    <dbReference type="NCBI Taxonomy" id="352165"/>
    <lineage>
        <taxon>Bacteria</taxon>
        <taxon>Thermotogati</taxon>
        <taxon>Synergistota</taxon>
        <taxon>Synergistia</taxon>
        <taxon>Synergistales</taxon>
        <taxon>Dethiosulfovibrionaceae</taxon>
        <taxon>Pyramidobacter</taxon>
    </lineage>
</organism>
<keyword evidence="3" id="KW-0378">Hydrolase</keyword>
<evidence type="ECO:0000313" key="8">
    <source>
        <dbReference type="Proteomes" id="UP000006462"/>
    </source>
</evidence>
<sequence length="547" mass="61300">MFHVEHCGRKIRRGAPANFSSVFFAFGRRLFVPGVLSIKSCVFGGVEMNQPDILILANTIDPEEARVAIVENGRLSELFIERMWECQKSGEIYKARVESVLPGMNAAFVGLGDGRNGFLYLNDARGVKVQQNGEVLVQVVKTARKNKGARVTARISLPGRYLVLVPGGRDVGVSKRIVKEEERMRLKETIRSLDTVGYGVILRTASEGVDADALADDLKRLKKLWRDIEDSAAKQTAPCLLYKDMGLVGRVLRDELSSEVSQIVVDNQEEYDRVADYLERYRAAEKTPTLSFHRSNIPLFEYYDVEKEIDALLDNKVWLKSGAYLVVDQTEALTVIDVNTGKYTGGRNLRETVLATNLEAAEEIAWQLKLRSIGGIVVVDFIDMEPEEDKKALLAKLDEVFAADRCRVRVYGISPLGLVEMTRKRARADLRSVLTRPCPLCGSGSRVLKEDSLALMLKRFIRKVFLSGRAEAVLVDVNESVAAYAAQVYLSSWEETFGRKIFLRGRLDMPLEKFRLDLQGSLSSVESRVELTRSRGDTSVVYRTTDP</sequence>
<gene>
    <name evidence="7" type="ORF">HMPREF7215_0938</name>
</gene>
<feature type="domain" description="S1 motif" evidence="6">
    <location>
        <begin position="90"/>
        <end position="154"/>
    </location>
</feature>
<dbReference type="SMART" id="SM00316">
    <property type="entry name" value="S1"/>
    <property type="match status" value="1"/>
</dbReference>
<evidence type="ECO:0000256" key="2">
    <source>
        <dbReference type="ARBA" id="ARBA00022723"/>
    </source>
</evidence>
<dbReference type="Pfam" id="PF10150">
    <property type="entry name" value="RNase_E_G"/>
    <property type="match status" value="1"/>
</dbReference>
<dbReference type="NCBIfam" id="TIGR00757">
    <property type="entry name" value="RNaseEG"/>
    <property type="match status" value="1"/>
</dbReference>
<dbReference type="Gene3D" id="2.40.50.140">
    <property type="entry name" value="Nucleic acid-binding proteins"/>
    <property type="match status" value="1"/>
</dbReference>
<reference evidence="7 8" key="1">
    <citation type="submission" date="2009-12" db="EMBL/GenBank/DDBJ databases">
        <authorList>
            <person name="Shrivastava S."/>
            <person name="Madupu R."/>
            <person name="Durkin A.S."/>
            <person name="Torralba M."/>
            <person name="Methe B."/>
            <person name="Sutton G.G."/>
            <person name="Strausberg R.L."/>
            <person name="Nelson K.E."/>
        </authorList>
    </citation>
    <scope>NUCLEOTIDE SEQUENCE [LARGE SCALE GENOMIC DNA]</scope>
    <source>
        <strain evidence="7 8">W5455</strain>
    </source>
</reference>
<keyword evidence="5" id="KW-0694">RNA-binding</keyword>
<proteinExistence type="predicted"/>
<evidence type="ECO:0000256" key="3">
    <source>
        <dbReference type="ARBA" id="ARBA00022801"/>
    </source>
</evidence>
<dbReference type="InterPro" id="IPR004659">
    <property type="entry name" value="RNase_E/G"/>
</dbReference>
<keyword evidence="8" id="KW-1185">Reference proteome</keyword>
<dbReference type="PANTHER" id="PTHR30001">
    <property type="entry name" value="RIBONUCLEASE"/>
    <property type="match status" value="1"/>
</dbReference>
<dbReference type="InterPro" id="IPR012340">
    <property type="entry name" value="NA-bd_OB-fold"/>
</dbReference>
<keyword evidence="4" id="KW-0460">Magnesium</keyword>
<protein>
    <submittedName>
        <fullName evidence="7">S1 RNA binding domain protein</fullName>
    </submittedName>
</protein>
<dbReference type="PROSITE" id="PS50126">
    <property type="entry name" value="S1"/>
    <property type="match status" value="1"/>
</dbReference>
<dbReference type="Proteomes" id="UP000006462">
    <property type="component" value="Unassembled WGS sequence"/>
</dbReference>
<comment type="caution">
    <text evidence="7">The sequence shown here is derived from an EMBL/GenBank/DDBJ whole genome shotgun (WGS) entry which is preliminary data.</text>
</comment>
<evidence type="ECO:0000313" key="7">
    <source>
        <dbReference type="EMBL" id="EFB90045.1"/>
    </source>
</evidence>
<evidence type="ECO:0000256" key="4">
    <source>
        <dbReference type="ARBA" id="ARBA00022842"/>
    </source>
</evidence>
<evidence type="ECO:0000256" key="5">
    <source>
        <dbReference type="ARBA" id="ARBA00022884"/>
    </source>
</evidence>
<accession>A0ABM9ZT43</accession>
<dbReference type="PANTHER" id="PTHR30001:SF0">
    <property type="entry name" value="RIBONUCLEASE G"/>
    <property type="match status" value="1"/>
</dbReference>
<dbReference type="CDD" id="cd04453">
    <property type="entry name" value="S1_RNase_E"/>
    <property type="match status" value="1"/>
</dbReference>
<dbReference type="InterPro" id="IPR003029">
    <property type="entry name" value="S1_domain"/>
</dbReference>
<evidence type="ECO:0000256" key="1">
    <source>
        <dbReference type="ARBA" id="ARBA00001946"/>
    </source>
</evidence>
<dbReference type="InterPro" id="IPR019307">
    <property type="entry name" value="RNA-bd_AU-1/RNase_E/G"/>
</dbReference>
<dbReference type="SUPFAM" id="SSF50249">
    <property type="entry name" value="Nucleic acid-binding proteins"/>
    <property type="match status" value="1"/>
</dbReference>